<evidence type="ECO:0000259" key="14">
    <source>
        <dbReference type="PROSITE" id="PS50835"/>
    </source>
</evidence>
<dbReference type="InterPro" id="IPR001039">
    <property type="entry name" value="MHC_I_a_a1/a2"/>
</dbReference>
<keyword evidence="15" id="KW-1185">Reference proteome</keyword>
<dbReference type="InterPro" id="IPR037055">
    <property type="entry name" value="MHC_I-like_Ag-recog_sf"/>
</dbReference>
<dbReference type="SUPFAM" id="SSF48726">
    <property type="entry name" value="Immunoglobulin"/>
    <property type="match status" value="1"/>
</dbReference>
<feature type="signal peptide" evidence="13">
    <location>
        <begin position="1"/>
        <end position="24"/>
    </location>
</feature>
<evidence type="ECO:0000256" key="12">
    <source>
        <dbReference type="SAM" id="Phobius"/>
    </source>
</evidence>
<evidence type="ECO:0000256" key="8">
    <source>
        <dbReference type="ARBA" id="ARBA00023157"/>
    </source>
</evidence>
<proteinExistence type="inferred from homology"/>
<sequence length="363" mass="41444">MNSLQRRLLLLGGVALLLAGCSDSSSHSMRNFYTVVSEPSQGLPRFMALAYVDEQPITRYDINTKRKVPVVPWMWKVETDNPWYWGSESQVLQHNEDIFRADLAALQLRYNQSNGPGLHTLQLMYGCEVGPEGWPRRGYWQFGYDGEDFISFDKETLTWIAVTREAEISKSKLDPHQDYSKSHKVYLEKECIEWLQKYLEYGQETLQRTERPRVKVARKEGYGGEETLICRAHGFYPKEIEITWTKDGEVRSQETLTGGVVPNSDGTYHTWLSIEVEPKNRDRYRCQVGHHSLMEKLDLAWEEPASNMGLIVGVLLGVLAALILLGAGVAYYLKKRHSERGYKATPGSDQGSWSSTKVPMPEA</sequence>
<dbReference type="Gene3D" id="2.60.40.10">
    <property type="entry name" value="Immunoglobulins"/>
    <property type="match status" value="1"/>
</dbReference>
<feature type="transmembrane region" description="Helical" evidence="12">
    <location>
        <begin position="308"/>
        <end position="333"/>
    </location>
</feature>
<dbReference type="GeneID" id="129328480"/>
<dbReference type="CDD" id="cd07698">
    <property type="entry name" value="IgC1_MHC_I_alpha3"/>
    <property type="match status" value="1"/>
</dbReference>
<dbReference type="GO" id="GO:0009897">
    <property type="term" value="C:external side of plasma membrane"/>
    <property type="evidence" value="ECO:0007669"/>
    <property type="project" value="TreeGrafter"/>
</dbReference>
<keyword evidence="5" id="KW-0391">Immunity</keyword>
<dbReference type="KEGG" id="emc:129328480"/>
<keyword evidence="8" id="KW-1015">Disulfide bond</keyword>
<dbReference type="InterPro" id="IPR011161">
    <property type="entry name" value="MHC_I-like_Ag-recog"/>
</dbReference>
<evidence type="ECO:0000256" key="2">
    <source>
        <dbReference type="ARBA" id="ARBA00022451"/>
    </source>
</evidence>
<dbReference type="PROSITE" id="PS51257">
    <property type="entry name" value="PROKAR_LIPOPROTEIN"/>
    <property type="match status" value="1"/>
</dbReference>
<dbReference type="InterPro" id="IPR050208">
    <property type="entry name" value="MHC_class-I_related"/>
</dbReference>
<reference evidence="16" key="1">
    <citation type="submission" date="2025-08" db="UniProtKB">
        <authorList>
            <consortium name="RefSeq"/>
        </authorList>
    </citation>
    <scope>IDENTIFICATION</scope>
    <source>
        <tissue evidence="16">Blood</tissue>
    </source>
</reference>
<dbReference type="GO" id="GO:0002474">
    <property type="term" value="P:antigen processing and presentation of peptide antigen via MHC class I"/>
    <property type="evidence" value="ECO:0007669"/>
    <property type="project" value="UniProtKB-KW"/>
</dbReference>
<dbReference type="PANTHER" id="PTHR16675:SF242">
    <property type="entry name" value="MAJOR HISTOCOMPATIBILITY COMPLEX CLASS I-RELATED GENE PROTEIN"/>
    <property type="match status" value="1"/>
</dbReference>
<evidence type="ECO:0000256" key="1">
    <source>
        <dbReference type="ARBA" id="ARBA00004479"/>
    </source>
</evidence>
<dbReference type="FunFam" id="2.60.40.10:FF:000204">
    <property type="entry name" value="Major histocompatibility complex, class I-related protein"/>
    <property type="match status" value="1"/>
</dbReference>
<keyword evidence="4 13" id="KW-0732">Signal</keyword>
<dbReference type="SUPFAM" id="SSF54452">
    <property type="entry name" value="MHC antigen-recognition domain"/>
    <property type="match status" value="1"/>
</dbReference>
<dbReference type="InterPro" id="IPR003006">
    <property type="entry name" value="Ig/MHC_CS"/>
</dbReference>
<feature type="domain" description="Ig-like" evidence="14">
    <location>
        <begin position="212"/>
        <end position="300"/>
    </location>
</feature>
<dbReference type="InterPro" id="IPR036179">
    <property type="entry name" value="Ig-like_dom_sf"/>
</dbReference>
<keyword evidence="7 12" id="KW-0472">Membrane</keyword>
<evidence type="ECO:0000256" key="13">
    <source>
        <dbReference type="SAM" id="SignalP"/>
    </source>
</evidence>
<evidence type="ECO:0000313" key="16">
    <source>
        <dbReference type="RefSeq" id="XP_054833555.1"/>
    </source>
</evidence>
<evidence type="ECO:0000256" key="5">
    <source>
        <dbReference type="ARBA" id="ARBA00022859"/>
    </source>
</evidence>
<dbReference type="Pfam" id="PF07654">
    <property type="entry name" value="C1-set"/>
    <property type="match status" value="1"/>
</dbReference>
<dbReference type="Proteomes" id="UP001190640">
    <property type="component" value="Chromosome 4"/>
</dbReference>
<dbReference type="GO" id="GO:0005615">
    <property type="term" value="C:extracellular space"/>
    <property type="evidence" value="ECO:0007669"/>
    <property type="project" value="TreeGrafter"/>
</dbReference>
<feature type="chain" id="PRO_5041733054" evidence="13">
    <location>
        <begin position="25"/>
        <end position="363"/>
    </location>
</feature>
<comment type="subcellular location">
    <subcellularLocation>
        <location evidence="1">Membrane</location>
        <topology evidence="1">Single-pass type I membrane protein</topology>
    </subcellularLocation>
</comment>
<organism evidence="15 16">
    <name type="scientific">Eublepharis macularius</name>
    <name type="common">Leopard gecko</name>
    <name type="synonym">Cyrtodactylus macularius</name>
    <dbReference type="NCBI Taxonomy" id="481883"/>
    <lineage>
        <taxon>Eukaryota</taxon>
        <taxon>Metazoa</taxon>
        <taxon>Chordata</taxon>
        <taxon>Craniata</taxon>
        <taxon>Vertebrata</taxon>
        <taxon>Euteleostomi</taxon>
        <taxon>Lepidosauria</taxon>
        <taxon>Squamata</taxon>
        <taxon>Bifurcata</taxon>
        <taxon>Gekkota</taxon>
        <taxon>Eublepharidae</taxon>
        <taxon>Eublepharinae</taxon>
        <taxon>Eublepharis</taxon>
    </lineage>
</organism>
<dbReference type="PRINTS" id="PR01638">
    <property type="entry name" value="MHCCLASSI"/>
</dbReference>
<dbReference type="InterPro" id="IPR003597">
    <property type="entry name" value="Ig_C1-set"/>
</dbReference>
<feature type="compositionally biased region" description="Polar residues" evidence="11">
    <location>
        <begin position="347"/>
        <end position="357"/>
    </location>
</feature>
<feature type="region of interest" description="Disordered" evidence="11">
    <location>
        <begin position="341"/>
        <end position="363"/>
    </location>
</feature>
<keyword evidence="2" id="KW-0490">MHC I</keyword>
<evidence type="ECO:0000256" key="4">
    <source>
        <dbReference type="ARBA" id="ARBA00022729"/>
    </source>
</evidence>
<dbReference type="Gene3D" id="3.30.500.10">
    <property type="entry name" value="MHC class I-like antigen recognition-like"/>
    <property type="match status" value="1"/>
</dbReference>
<evidence type="ECO:0000256" key="7">
    <source>
        <dbReference type="ARBA" id="ARBA00023136"/>
    </source>
</evidence>
<dbReference type="RefSeq" id="XP_054833555.1">
    <property type="nucleotide sequence ID" value="XM_054977580.1"/>
</dbReference>
<dbReference type="Pfam" id="PF00129">
    <property type="entry name" value="MHC_I"/>
    <property type="match status" value="1"/>
</dbReference>
<evidence type="ECO:0000256" key="10">
    <source>
        <dbReference type="RuleBase" id="RU004439"/>
    </source>
</evidence>
<dbReference type="PANTHER" id="PTHR16675">
    <property type="entry name" value="MHC CLASS I-RELATED"/>
    <property type="match status" value="1"/>
</dbReference>
<accession>A0AA97KW49</accession>
<dbReference type="GO" id="GO:0042612">
    <property type="term" value="C:MHC class I protein complex"/>
    <property type="evidence" value="ECO:0007669"/>
    <property type="project" value="UniProtKB-KW"/>
</dbReference>
<dbReference type="InterPro" id="IPR007110">
    <property type="entry name" value="Ig-like_dom"/>
</dbReference>
<evidence type="ECO:0000313" key="15">
    <source>
        <dbReference type="Proteomes" id="UP001190640"/>
    </source>
</evidence>
<evidence type="ECO:0000256" key="9">
    <source>
        <dbReference type="ARBA" id="ARBA00023180"/>
    </source>
</evidence>
<dbReference type="AlphaFoldDB" id="A0AA97KW49"/>
<dbReference type="GO" id="GO:0006955">
    <property type="term" value="P:immune response"/>
    <property type="evidence" value="ECO:0007669"/>
    <property type="project" value="TreeGrafter"/>
</dbReference>
<gene>
    <name evidence="16" type="primary">LOC129328480</name>
</gene>
<evidence type="ECO:0000256" key="3">
    <source>
        <dbReference type="ARBA" id="ARBA00022692"/>
    </source>
</evidence>
<evidence type="ECO:0000256" key="11">
    <source>
        <dbReference type="SAM" id="MobiDB-lite"/>
    </source>
</evidence>
<dbReference type="InterPro" id="IPR013783">
    <property type="entry name" value="Ig-like_fold"/>
</dbReference>
<dbReference type="FunFam" id="3.30.500.10:FF:000001">
    <property type="entry name" value="H-2 class I histocompatibility antigen, alpha chain"/>
    <property type="match status" value="1"/>
</dbReference>
<evidence type="ECO:0000256" key="6">
    <source>
        <dbReference type="ARBA" id="ARBA00022989"/>
    </source>
</evidence>
<dbReference type="PROSITE" id="PS00290">
    <property type="entry name" value="IG_MHC"/>
    <property type="match status" value="1"/>
</dbReference>
<keyword evidence="9" id="KW-0325">Glycoprotein</keyword>
<protein>
    <submittedName>
        <fullName evidence="16">Class I histocompatibility antigen, F10 alpha chain-like</fullName>
    </submittedName>
</protein>
<keyword evidence="3 12" id="KW-0812">Transmembrane</keyword>
<dbReference type="PROSITE" id="PS50835">
    <property type="entry name" value="IG_LIKE"/>
    <property type="match status" value="1"/>
</dbReference>
<keyword evidence="6 12" id="KW-1133">Transmembrane helix</keyword>
<comment type="similarity">
    <text evidence="10">Belongs to the MHC class I family.</text>
</comment>
<dbReference type="SMART" id="SM00407">
    <property type="entry name" value="IGc1"/>
    <property type="match status" value="1"/>
</dbReference>
<name>A0AA97KW49_EUBMA</name>
<dbReference type="InterPro" id="IPR011162">
    <property type="entry name" value="MHC_I/II-like_Ag-recog"/>
</dbReference>